<keyword evidence="2" id="KW-1185">Reference proteome</keyword>
<protein>
    <recommendedName>
        <fullName evidence="3">Cationic amino acid transporter 1-like</fullName>
    </recommendedName>
</protein>
<dbReference type="AlphaFoldDB" id="A0AAQ3SB71"/>
<organism evidence="1 2">
    <name type="scientific">Vigna mungo</name>
    <name type="common">Black gram</name>
    <name type="synonym">Phaseolus mungo</name>
    <dbReference type="NCBI Taxonomy" id="3915"/>
    <lineage>
        <taxon>Eukaryota</taxon>
        <taxon>Viridiplantae</taxon>
        <taxon>Streptophyta</taxon>
        <taxon>Embryophyta</taxon>
        <taxon>Tracheophyta</taxon>
        <taxon>Spermatophyta</taxon>
        <taxon>Magnoliopsida</taxon>
        <taxon>eudicotyledons</taxon>
        <taxon>Gunneridae</taxon>
        <taxon>Pentapetalae</taxon>
        <taxon>rosids</taxon>
        <taxon>fabids</taxon>
        <taxon>Fabales</taxon>
        <taxon>Fabaceae</taxon>
        <taxon>Papilionoideae</taxon>
        <taxon>50 kb inversion clade</taxon>
        <taxon>NPAAA clade</taxon>
        <taxon>indigoferoid/millettioid clade</taxon>
        <taxon>Phaseoleae</taxon>
        <taxon>Vigna</taxon>
    </lineage>
</organism>
<dbReference type="CDD" id="cd09272">
    <property type="entry name" value="RNase_HI_RT_Ty1"/>
    <property type="match status" value="1"/>
</dbReference>
<proteinExistence type="predicted"/>
<dbReference type="PANTHER" id="PTHR11439">
    <property type="entry name" value="GAG-POL-RELATED RETROTRANSPOSON"/>
    <property type="match status" value="1"/>
</dbReference>
<dbReference type="PANTHER" id="PTHR11439:SF515">
    <property type="entry name" value="GAG-POL POLYPROTEIN"/>
    <property type="match status" value="1"/>
</dbReference>
<accession>A0AAQ3SB71</accession>
<sequence length="163" mass="18344">MKRGGLELIGYCDSDYGGDAVERKSTSGYIYFLNKAPVSWCSKKQTIVVLSSYEAEYVAGCYAACQGIWLKELLAELKVISGNFVQVRMDNTSAVNLARNPVSHGRSKHIEVKYHFLRDMVNKGRVELSYCKSEEQWADLFTKSVAGDRFEVLKQEIGVVSLR</sequence>
<evidence type="ECO:0000313" key="2">
    <source>
        <dbReference type="Proteomes" id="UP001374535"/>
    </source>
</evidence>
<name>A0AAQ3SB71_VIGMU</name>
<evidence type="ECO:0000313" key="1">
    <source>
        <dbReference type="EMBL" id="WVZ22264.1"/>
    </source>
</evidence>
<reference evidence="1 2" key="1">
    <citation type="journal article" date="2023" name="Life. Sci Alliance">
        <title>Evolutionary insights into 3D genome organization and epigenetic landscape of Vigna mungo.</title>
        <authorList>
            <person name="Junaid A."/>
            <person name="Singh B."/>
            <person name="Bhatia S."/>
        </authorList>
    </citation>
    <scope>NUCLEOTIDE SEQUENCE [LARGE SCALE GENOMIC DNA]</scope>
    <source>
        <strain evidence="1">Urdbean</strain>
    </source>
</reference>
<gene>
    <name evidence="1" type="ORF">V8G54_000808</name>
</gene>
<dbReference type="Proteomes" id="UP001374535">
    <property type="component" value="Chromosome 1"/>
</dbReference>
<evidence type="ECO:0008006" key="3">
    <source>
        <dbReference type="Google" id="ProtNLM"/>
    </source>
</evidence>
<dbReference type="EMBL" id="CP144700">
    <property type="protein sequence ID" value="WVZ22264.1"/>
    <property type="molecule type" value="Genomic_DNA"/>
</dbReference>